<dbReference type="Pfam" id="PF04542">
    <property type="entry name" value="Sigma70_r2"/>
    <property type="match status" value="1"/>
</dbReference>
<dbReference type="NCBIfam" id="TIGR02937">
    <property type="entry name" value="sigma70-ECF"/>
    <property type="match status" value="1"/>
</dbReference>
<evidence type="ECO:0000259" key="7">
    <source>
        <dbReference type="Pfam" id="PF04542"/>
    </source>
</evidence>
<organism evidence="9 10">
    <name type="scientific">Actinomadura parmotrematis</name>
    <dbReference type="NCBI Taxonomy" id="2864039"/>
    <lineage>
        <taxon>Bacteria</taxon>
        <taxon>Bacillati</taxon>
        <taxon>Actinomycetota</taxon>
        <taxon>Actinomycetes</taxon>
        <taxon>Streptosporangiales</taxon>
        <taxon>Thermomonosporaceae</taxon>
        <taxon>Actinomadura</taxon>
    </lineage>
</organism>
<evidence type="ECO:0000313" key="10">
    <source>
        <dbReference type="Proteomes" id="UP000774570"/>
    </source>
</evidence>
<feature type="domain" description="RNA polymerase sigma factor 70 region 4 type 2" evidence="8">
    <location>
        <begin position="112"/>
        <end position="164"/>
    </location>
</feature>
<dbReference type="Proteomes" id="UP000774570">
    <property type="component" value="Unassembled WGS sequence"/>
</dbReference>
<dbReference type="SUPFAM" id="SSF88659">
    <property type="entry name" value="Sigma3 and sigma4 domains of RNA polymerase sigma factors"/>
    <property type="match status" value="1"/>
</dbReference>
<proteinExistence type="inferred from homology"/>
<dbReference type="RefSeq" id="WP_220163950.1">
    <property type="nucleotide sequence ID" value="NZ_JAIBOA010000003.1"/>
</dbReference>
<keyword evidence="4" id="KW-0238">DNA-binding</keyword>
<comment type="similarity">
    <text evidence="1">Belongs to the sigma-70 factor family. ECF subfamily.</text>
</comment>
<protein>
    <submittedName>
        <fullName evidence="9">Sigma-70 family RNA polymerase sigma factor</fullName>
    </submittedName>
</protein>
<accession>A0ABS7FNA3</accession>
<keyword evidence="3" id="KW-0731">Sigma factor</keyword>
<evidence type="ECO:0000313" key="9">
    <source>
        <dbReference type="EMBL" id="MBW8481867.1"/>
    </source>
</evidence>
<feature type="region of interest" description="Disordered" evidence="6">
    <location>
        <begin position="319"/>
        <end position="394"/>
    </location>
</feature>
<dbReference type="InterPro" id="IPR036388">
    <property type="entry name" value="WH-like_DNA-bd_sf"/>
</dbReference>
<evidence type="ECO:0000256" key="1">
    <source>
        <dbReference type="ARBA" id="ARBA00010641"/>
    </source>
</evidence>
<comment type="caution">
    <text evidence="9">The sequence shown here is derived from an EMBL/GenBank/DDBJ whole genome shotgun (WGS) entry which is preliminary data.</text>
</comment>
<dbReference type="SUPFAM" id="SSF88946">
    <property type="entry name" value="Sigma2 domain of RNA polymerase sigma factors"/>
    <property type="match status" value="1"/>
</dbReference>
<dbReference type="Pfam" id="PF08281">
    <property type="entry name" value="Sigma70_r4_2"/>
    <property type="match status" value="1"/>
</dbReference>
<evidence type="ECO:0000259" key="8">
    <source>
        <dbReference type="Pfam" id="PF08281"/>
    </source>
</evidence>
<dbReference type="InterPro" id="IPR039425">
    <property type="entry name" value="RNA_pol_sigma-70-like"/>
</dbReference>
<dbReference type="EMBL" id="JAIBOA010000003">
    <property type="protein sequence ID" value="MBW8481867.1"/>
    <property type="molecule type" value="Genomic_DNA"/>
</dbReference>
<evidence type="ECO:0000256" key="5">
    <source>
        <dbReference type="ARBA" id="ARBA00023163"/>
    </source>
</evidence>
<dbReference type="Gene3D" id="1.10.10.10">
    <property type="entry name" value="Winged helix-like DNA-binding domain superfamily/Winged helix DNA-binding domain"/>
    <property type="match status" value="1"/>
</dbReference>
<evidence type="ECO:0000256" key="6">
    <source>
        <dbReference type="SAM" id="MobiDB-lite"/>
    </source>
</evidence>
<dbReference type="InterPro" id="IPR007627">
    <property type="entry name" value="RNA_pol_sigma70_r2"/>
</dbReference>
<evidence type="ECO:0000256" key="3">
    <source>
        <dbReference type="ARBA" id="ARBA00023082"/>
    </source>
</evidence>
<dbReference type="InterPro" id="IPR013324">
    <property type="entry name" value="RNA_pol_sigma_r3/r4-like"/>
</dbReference>
<evidence type="ECO:0000256" key="4">
    <source>
        <dbReference type="ARBA" id="ARBA00023125"/>
    </source>
</evidence>
<dbReference type="PANTHER" id="PTHR43133:SF8">
    <property type="entry name" value="RNA POLYMERASE SIGMA FACTOR HI_1459-RELATED"/>
    <property type="match status" value="1"/>
</dbReference>
<gene>
    <name evidence="9" type="ORF">K1Y72_05770</name>
</gene>
<feature type="domain" description="RNA polymerase sigma-70 region 2" evidence="7">
    <location>
        <begin position="30"/>
        <end position="91"/>
    </location>
</feature>
<reference evidence="9 10" key="1">
    <citation type="submission" date="2021-07" db="EMBL/GenBank/DDBJ databases">
        <title>Actinomadura sp. PM05-2 isolated from lichen.</title>
        <authorList>
            <person name="Somphong A."/>
            <person name="Phongsopitanun W."/>
            <person name="Tanasupawat S."/>
            <person name="Peongsungnone V."/>
        </authorList>
    </citation>
    <scope>NUCLEOTIDE SEQUENCE [LARGE SCALE GENOMIC DNA]</scope>
    <source>
        <strain evidence="9 10">PM05-2</strain>
    </source>
</reference>
<dbReference type="Gene3D" id="1.10.1740.10">
    <property type="match status" value="1"/>
</dbReference>
<keyword evidence="5" id="KW-0804">Transcription</keyword>
<keyword evidence="2" id="KW-0805">Transcription regulation</keyword>
<dbReference type="InterPro" id="IPR013325">
    <property type="entry name" value="RNA_pol_sigma_r2"/>
</dbReference>
<dbReference type="InterPro" id="IPR013249">
    <property type="entry name" value="RNA_pol_sigma70_r4_t2"/>
</dbReference>
<keyword evidence="10" id="KW-1185">Reference proteome</keyword>
<sequence length="493" mass="50973">MTRWSACGPAADRALVHGLHGGGEQALGELYDAYAERLYDYVLSLSGDDRVTADVVHDTFVDAARRAPRMRDHLNLRPWLYAAARRRVLRRGRPRELSWDAAATGECEAGLDALRAALSALSAPDQELLLLTERHGLTGGELAALLGLSPRAAASDVAKARARLRAAIAELPITAPDGGPAGDEHEDDTERLPLTVAVQAARRPLAPPRLLARRPRRPAPGTDPAEVLPLADVPNPILPAALRHRVVHTATDPELAGYRADIVARGGGLTPAGMPTQPDVPSPFTRRWLFAAGGTVGALATALAVAQLMGLGPAPTTLVWPGRPDRGPIEASPTAGGAAPPGARPSGRAPVPGGGEGGRSGAPATGPDARTATVPPPARTPGAAPTTPAEDKPQLLLSGRLVVAPAKVSMYGTKTARVTMSAQGGPVRWNAIVNDAQLTVSPADGELPADGTGELTVEFHGTLLNLPGSAVLTVMDGAGNQTEIPVEWGASLL</sequence>
<dbReference type="InterPro" id="IPR014284">
    <property type="entry name" value="RNA_pol_sigma-70_dom"/>
</dbReference>
<name>A0ABS7FNA3_9ACTN</name>
<evidence type="ECO:0000256" key="2">
    <source>
        <dbReference type="ARBA" id="ARBA00023015"/>
    </source>
</evidence>
<dbReference type="PANTHER" id="PTHR43133">
    <property type="entry name" value="RNA POLYMERASE ECF-TYPE SIGMA FACTO"/>
    <property type="match status" value="1"/>
</dbReference>
<feature type="compositionally biased region" description="Low complexity" evidence="6">
    <location>
        <begin position="361"/>
        <end position="373"/>
    </location>
</feature>
<feature type="compositionally biased region" description="Low complexity" evidence="6">
    <location>
        <begin position="331"/>
        <end position="351"/>
    </location>
</feature>